<dbReference type="Proteomes" id="UP000035681">
    <property type="component" value="Unplaced"/>
</dbReference>
<sequence length="127" mass="14269">MLHKIVSIFVVITIALHSIIEGSLFRDYTEVGETYQFDFGKNIKGLTIIRDQEDDEDLMIGNEGKNSNVKLSEEGLLTISPVTENDFGIYHGMMGDEIEEESENEAEEVILTNPTSPPTLYLTKKDV</sequence>
<keyword evidence="2" id="KW-1185">Reference proteome</keyword>
<name>A0A0K0E0A6_STRER</name>
<evidence type="ECO:0000256" key="1">
    <source>
        <dbReference type="SAM" id="SignalP"/>
    </source>
</evidence>
<reference evidence="3" key="1">
    <citation type="submission" date="2015-08" db="UniProtKB">
        <authorList>
            <consortium name="WormBaseParasite"/>
        </authorList>
    </citation>
    <scope>IDENTIFICATION</scope>
</reference>
<evidence type="ECO:0000313" key="3">
    <source>
        <dbReference type="WBParaSite" id="SSTP_0000292000.1"/>
    </source>
</evidence>
<accession>A0A0K0E0A6</accession>
<proteinExistence type="predicted"/>
<keyword evidence="1" id="KW-0732">Signal</keyword>
<dbReference type="WBParaSite" id="SSTP_0000292000.1">
    <property type="protein sequence ID" value="SSTP_0000292000.1"/>
    <property type="gene ID" value="SSTP_0000292000"/>
</dbReference>
<evidence type="ECO:0000313" key="4">
    <source>
        <dbReference type="WBParaSite" id="TCONS_00001979.p1"/>
    </source>
</evidence>
<feature type="signal peptide" evidence="1">
    <location>
        <begin position="1"/>
        <end position="22"/>
    </location>
</feature>
<evidence type="ECO:0000313" key="2">
    <source>
        <dbReference type="Proteomes" id="UP000035681"/>
    </source>
</evidence>
<organism evidence="3">
    <name type="scientific">Strongyloides stercoralis</name>
    <name type="common">Threadworm</name>
    <dbReference type="NCBI Taxonomy" id="6248"/>
    <lineage>
        <taxon>Eukaryota</taxon>
        <taxon>Metazoa</taxon>
        <taxon>Ecdysozoa</taxon>
        <taxon>Nematoda</taxon>
        <taxon>Chromadorea</taxon>
        <taxon>Rhabditida</taxon>
        <taxon>Tylenchina</taxon>
        <taxon>Panagrolaimomorpha</taxon>
        <taxon>Strongyloidoidea</taxon>
        <taxon>Strongyloididae</taxon>
        <taxon>Strongyloides</taxon>
    </lineage>
</organism>
<feature type="chain" id="PRO_5005327232" evidence="1">
    <location>
        <begin position="23"/>
        <end position="127"/>
    </location>
</feature>
<protein>
    <submittedName>
        <fullName evidence="4">Ubiquitin-like domain-containing protein</fullName>
    </submittedName>
</protein>
<dbReference type="AlphaFoldDB" id="A0A0K0E0A6"/>
<dbReference type="WBParaSite" id="TCONS_00001979.p1">
    <property type="protein sequence ID" value="TCONS_00001979.p1"/>
    <property type="gene ID" value="XLOC_001885"/>
</dbReference>